<dbReference type="Proteomes" id="UP000753724">
    <property type="component" value="Unassembled WGS sequence"/>
</dbReference>
<comment type="subcellular location">
    <subcellularLocation>
        <location evidence="7">Cell outer membrane</location>
        <topology evidence="7">Lipid-anchor</topology>
    </subcellularLocation>
    <subcellularLocation>
        <location evidence="7">Bacterial flagellum basal body</location>
    </subcellularLocation>
</comment>
<name>A0ABW9XG18_9SPHN</name>
<keyword evidence="9" id="KW-0966">Cell projection</keyword>
<evidence type="ECO:0000313" key="9">
    <source>
        <dbReference type="EMBL" id="NBC37498.1"/>
    </source>
</evidence>
<proteinExistence type="inferred from homology"/>
<dbReference type="PROSITE" id="PS51257">
    <property type="entry name" value="PROKAR_LIPOPROTEIN"/>
    <property type="match status" value="1"/>
</dbReference>
<evidence type="ECO:0000256" key="1">
    <source>
        <dbReference type="ARBA" id="ARBA00002591"/>
    </source>
</evidence>
<feature type="signal peptide" evidence="8">
    <location>
        <begin position="1"/>
        <end position="25"/>
    </location>
</feature>
<dbReference type="PRINTS" id="PR01008">
    <property type="entry name" value="FLGLRINGFLGH"/>
</dbReference>
<evidence type="ECO:0000256" key="3">
    <source>
        <dbReference type="ARBA" id="ARBA00022729"/>
    </source>
</evidence>
<keyword evidence="4 7" id="KW-0472">Membrane</keyword>
<evidence type="ECO:0000313" key="10">
    <source>
        <dbReference type="Proteomes" id="UP000753724"/>
    </source>
</evidence>
<evidence type="ECO:0000256" key="5">
    <source>
        <dbReference type="ARBA" id="ARBA00023143"/>
    </source>
</evidence>
<comment type="function">
    <text evidence="1 7">Assembles around the rod to form the L-ring and probably protects the motor/basal body from shearing forces during rotation.</text>
</comment>
<evidence type="ECO:0000256" key="8">
    <source>
        <dbReference type="SAM" id="SignalP"/>
    </source>
</evidence>
<evidence type="ECO:0000256" key="2">
    <source>
        <dbReference type="ARBA" id="ARBA00006929"/>
    </source>
</evidence>
<keyword evidence="7" id="KW-0449">Lipoprotein</keyword>
<accession>A0ABW9XG18</accession>
<keyword evidence="3 7" id="KW-0732">Signal</keyword>
<evidence type="ECO:0000256" key="7">
    <source>
        <dbReference type="HAMAP-Rule" id="MF_00415"/>
    </source>
</evidence>
<sequence>MTRITPSLRPIVAIALLALSCPAQAGRPPAGFAASAPPALPTAQANGSIFAAAGYAPLFTGARARGVGDMVTIILAESTSTSRTAATKTTRTGNGQITPPTAGPFVIDPNALNASASGSFNGQGNTAQTSSFVGTLAVTIAEVRPNGTALVRGEKRMKLVQGEEWLQFSGIVRLTDIDQTNSVLSSQVADAHINYGGNGTIMRSAREGWLSKFFTMISPF</sequence>
<protein>
    <recommendedName>
        <fullName evidence="7">Flagellar L-ring protein</fullName>
    </recommendedName>
    <alternativeName>
        <fullName evidence="7">Basal body L-ring protein</fullName>
    </alternativeName>
</protein>
<dbReference type="RefSeq" id="WP_161719607.1">
    <property type="nucleotide sequence ID" value="NZ_JAAAPO010000005.1"/>
</dbReference>
<comment type="similarity">
    <text evidence="2 7">Belongs to the FlgH family.</text>
</comment>
<dbReference type="PANTHER" id="PTHR34933">
    <property type="entry name" value="FLAGELLAR L-RING PROTEIN"/>
    <property type="match status" value="1"/>
</dbReference>
<dbReference type="PANTHER" id="PTHR34933:SF1">
    <property type="entry name" value="FLAGELLAR L-RING PROTEIN"/>
    <property type="match status" value="1"/>
</dbReference>
<evidence type="ECO:0000256" key="6">
    <source>
        <dbReference type="ARBA" id="ARBA00023237"/>
    </source>
</evidence>
<evidence type="ECO:0000256" key="4">
    <source>
        <dbReference type="ARBA" id="ARBA00023136"/>
    </source>
</evidence>
<keyword evidence="9" id="KW-0282">Flagellum</keyword>
<gene>
    <name evidence="7" type="primary">flgH</name>
    <name evidence="9" type="ORF">GTZ99_13160</name>
</gene>
<feature type="chain" id="PRO_5045224229" description="Flagellar L-ring protein" evidence="8">
    <location>
        <begin position="26"/>
        <end position="220"/>
    </location>
</feature>
<keyword evidence="6 7" id="KW-0998">Cell outer membrane</keyword>
<dbReference type="EMBL" id="JAAAPO010000005">
    <property type="protein sequence ID" value="NBC37498.1"/>
    <property type="molecule type" value="Genomic_DNA"/>
</dbReference>
<keyword evidence="10" id="KW-1185">Reference proteome</keyword>
<dbReference type="HAMAP" id="MF_00415">
    <property type="entry name" value="FlgH"/>
    <property type="match status" value="1"/>
</dbReference>
<comment type="subunit">
    <text evidence="7">The basal body constitutes a major portion of the flagellar organelle and consists of four rings (L,P,S, and M) mounted on a central rod.</text>
</comment>
<organism evidence="9 10">
    <name type="scientific">Novosphingobium ovatum</name>
    <dbReference type="NCBI Taxonomy" id="1908523"/>
    <lineage>
        <taxon>Bacteria</taxon>
        <taxon>Pseudomonadati</taxon>
        <taxon>Pseudomonadota</taxon>
        <taxon>Alphaproteobacteria</taxon>
        <taxon>Sphingomonadales</taxon>
        <taxon>Sphingomonadaceae</taxon>
        <taxon>Novosphingobium</taxon>
    </lineage>
</organism>
<comment type="caution">
    <text evidence="9">The sequence shown here is derived from an EMBL/GenBank/DDBJ whole genome shotgun (WGS) entry which is preliminary data.</text>
</comment>
<keyword evidence="9" id="KW-0969">Cilium</keyword>
<keyword evidence="5 7" id="KW-0975">Bacterial flagellum</keyword>
<dbReference type="Pfam" id="PF02107">
    <property type="entry name" value="FlgH"/>
    <property type="match status" value="1"/>
</dbReference>
<reference evidence="10" key="1">
    <citation type="submission" date="2020-01" db="EMBL/GenBank/DDBJ databases">
        <title>Sphingomonas sp. strain CSW-10.</title>
        <authorList>
            <person name="Chen W.-M."/>
        </authorList>
    </citation>
    <scope>NUCLEOTIDE SEQUENCE [LARGE SCALE GENOMIC DNA]</scope>
    <source>
        <strain evidence="10">FSY-8</strain>
    </source>
</reference>
<dbReference type="InterPro" id="IPR000527">
    <property type="entry name" value="Flag_Lring"/>
</dbReference>